<gene>
    <name evidence="3" type="ORF">NS365_01280</name>
</gene>
<evidence type="ECO:0000313" key="4">
    <source>
        <dbReference type="Proteomes" id="UP000078529"/>
    </source>
</evidence>
<dbReference type="InterPro" id="IPR032874">
    <property type="entry name" value="DDE_dom"/>
</dbReference>
<sequence>MAIGAAVPHLMMGTVTHSVREALALSGDEAVPEGDSELRLRLDLAARRAVSFLGRMVEDEVWPLRSGIVIGDVPACTDSRSQLKVQRLKGVRGEWMYRYRAIGDGGETLDFHLSQTRRTKSAKQVPSKAANRSPHHRPWVISSDWNRAYLEPIGSSTPRPSTSWGRSSPGSAIPASTTLSASR</sequence>
<evidence type="ECO:0000256" key="1">
    <source>
        <dbReference type="SAM" id="MobiDB-lite"/>
    </source>
</evidence>
<proteinExistence type="predicted"/>
<organism evidence="3 4">
    <name type="scientific">Aureimonas ureilytica</name>
    <dbReference type="NCBI Taxonomy" id="401562"/>
    <lineage>
        <taxon>Bacteria</taxon>
        <taxon>Pseudomonadati</taxon>
        <taxon>Pseudomonadota</taxon>
        <taxon>Alphaproteobacteria</taxon>
        <taxon>Hyphomicrobiales</taxon>
        <taxon>Aurantimonadaceae</taxon>
        <taxon>Aureimonas</taxon>
    </lineage>
</organism>
<protein>
    <recommendedName>
        <fullName evidence="2">DDE domain-containing protein</fullName>
    </recommendedName>
</protein>
<dbReference type="AlphaFoldDB" id="A0A175RY02"/>
<feature type="compositionally biased region" description="Polar residues" evidence="1">
    <location>
        <begin position="154"/>
        <end position="183"/>
    </location>
</feature>
<feature type="region of interest" description="Disordered" evidence="1">
    <location>
        <begin position="115"/>
        <end position="138"/>
    </location>
</feature>
<feature type="domain" description="DDE" evidence="2">
    <location>
        <begin position="91"/>
        <end position="151"/>
    </location>
</feature>
<evidence type="ECO:0000259" key="2">
    <source>
        <dbReference type="Pfam" id="PF13610"/>
    </source>
</evidence>
<accession>A0A175RY02</accession>
<name>A0A175RY02_9HYPH</name>
<dbReference type="EMBL" id="LDQA01000002">
    <property type="protein sequence ID" value="KTR08331.1"/>
    <property type="molecule type" value="Genomic_DNA"/>
</dbReference>
<reference evidence="3 4" key="1">
    <citation type="journal article" date="2016" name="Front. Microbiol.">
        <title>Genomic Resource of Rice Seed Associated Bacteria.</title>
        <authorList>
            <person name="Midha S."/>
            <person name="Bansal K."/>
            <person name="Sharma S."/>
            <person name="Kumar N."/>
            <person name="Patil P.P."/>
            <person name="Chaudhry V."/>
            <person name="Patil P.B."/>
        </authorList>
    </citation>
    <scope>NUCLEOTIDE SEQUENCE [LARGE SCALE GENOMIC DNA]</scope>
    <source>
        <strain evidence="3 4">NS365</strain>
    </source>
</reference>
<dbReference type="PATRIC" id="fig|401562.4.peg.1366"/>
<evidence type="ECO:0000313" key="3">
    <source>
        <dbReference type="EMBL" id="KTR08331.1"/>
    </source>
</evidence>
<feature type="region of interest" description="Disordered" evidence="1">
    <location>
        <begin position="151"/>
        <end position="183"/>
    </location>
</feature>
<dbReference type="Pfam" id="PF13610">
    <property type="entry name" value="DDE_Tnp_IS240"/>
    <property type="match status" value="1"/>
</dbReference>
<comment type="caution">
    <text evidence="3">The sequence shown here is derived from an EMBL/GenBank/DDBJ whole genome shotgun (WGS) entry which is preliminary data.</text>
</comment>
<dbReference type="Proteomes" id="UP000078529">
    <property type="component" value="Unassembled WGS sequence"/>
</dbReference>
<keyword evidence="4" id="KW-1185">Reference proteome</keyword>